<feature type="non-terminal residue" evidence="2">
    <location>
        <position position="112"/>
    </location>
</feature>
<evidence type="ECO:0000313" key="3">
    <source>
        <dbReference type="Proteomes" id="UP000789901"/>
    </source>
</evidence>
<evidence type="ECO:0000256" key="1">
    <source>
        <dbReference type="SAM" id="MobiDB-lite"/>
    </source>
</evidence>
<comment type="caution">
    <text evidence="2">The sequence shown here is derived from an EMBL/GenBank/DDBJ whole genome shotgun (WGS) entry which is preliminary data.</text>
</comment>
<evidence type="ECO:0000313" key="2">
    <source>
        <dbReference type="EMBL" id="CAG8853751.1"/>
    </source>
</evidence>
<name>A0ABN7XH66_GIGMA</name>
<feature type="region of interest" description="Disordered" evidence="1">
    <location>
        <begin position="37"/>
        <end position="74"/>
    </location>
</feature>
<protein>
    <submittedName>
        <fullName evidence="2">24511_t:CDS:1</fullName>
    </submittedName>
</protein>
<keyword evidence="3" id="KW-1185">Reference proteome</keyword>
<organism evidence="2 3">
    <name type="scientific">Gigaspora margarita</name>
    <dbReference type="NCBI Taxonomy" id="4874"/>
    <lineage>
        <taxon>Eukaryota</taxon>
        <taxon>Fungi</taxon>
        <taxon>Fungi incertae sedis</taxon>
        <taxon>Mucoromycota</taxon>
        <taxon>Glomeromycotina</taxon>
        <taxon>Glomeromycetes</taxon>
        <taxon>Diversisporales</taxon>
        <taxon>Gigasporaceae</taxon>
        <taxon>Gigaspora</taxon>
    </lineage>
</organism>
<feature type="non-terminal residue" evidence="2">
    <location>
        <position position="1"/>
    </location>
</feature>
<proteinExistence type="predicted"/>
<feature type="compositionally biased region" description="Basic and acidic residues" evidence="1">
    <location>
        <begin position="42"/>
        <end position="59"/>
    </location>
</feature>
<dbReference type="EMBL" id="CAJVQB010128777">
    <property type="protein sequence ID" value="CAG8853751.1"/>
    <property type="molecule type" value="Genomic_DNA"/>
</dbReference>
<reference evidence="2 3" key="1">
    <citation type="submission" date="2021-06" db="EMBL/GenBank/DDBJ databases">
        <authorList>
            <person name="Kallberg Y."/>
            <person name="Tangrot J."/>
            <person name="Rosling A."/>
        </authorList>
    </citation>
    <scope>NUCLEOTIDE SEQUENCE [LARGE SCALE GENOMIC DNA]</scope>
    <source>
        <strain evidence="2 3">120-4 pot B 10/14</strain>
    </source>
</reference>
<dbReference type="Proteomes" id="UP000789901">
    <property type="component" value="Unassembled WGS sequence"/>
</dbReference>
<gene>
    <name evidence="2" type="ORF">GMARGA_LOCUS42572</name>
</gene>
<accession>A0ABN7XH66</accession>
<sequence>LQKKRHKHNREEINPDDQTRQIENINQLYQMQIPLIPNSWPSRDREAKKLGKSFKKEVKQQVTSHFQKQFRRRDQKFNEMNQEWQKEYEPKIDINPNWYKTVMSPIEDEEWA</sequence>